<protein>
    <submittedName>
        <fullName evidence="4">DNA-binding helix-turn-helix protein</fullName>
    </submittedName>
</protein>
<dbReference type="HOGENOM" id="CLU_066192_2_2_9"/>
<dbReference type="STRING" id="1423814.HMPREF0549_1146"/>
<dbReference type="SMART" id="SM00530">
    <property type="entry name" value="HTH_XRE"/>
    <property type="match status" value="1"/>
</dbReference>
<dbReference type="SUPFAM" id="SSF47413">
    <property type="entry name" value="lambda repressor-like DNA-binding domains"/>
    <property type="match status" value="1"/>
</dbReference>
<reference evidence="4 5" key="1">
    <citation type="submission" date="2009-01" db="EMBL/GenBank/DDBJ databases">
        <authorList>
            <person name="Qin X."/>
            <person name="Bachman B."/>
            <person name="Battles P."/>
            <person name="Bell A."/>
            <person name="Bess C."/>
            <person name="Bickham C."/>
            <person name="Chaboub L."/>
            <person name="Chen D."/>
            <person name="Coyle M."/>
            <person name="Deiros D.R."/>
            <person name="Dinh H."/>
            <person name="Forbes L."/>
            <person name="Fowler G."/>
            <person name="Francisco L."/>
            <person name="Fu Q."/>
            <person name="Gubbala S."/>
            <person name="Hale W."/>
            <person name="Han Y."/>
            <person name="Hemphill L."/>
            <person name="Highlander S.K."/>
            <person name="Hirani K."/>
            <person name="Hogues M."/>
            <person name="Jackson L."/>
            <person name="Jakkamsetti A."/>
            <person name="Javaid M."/>
            <person name="Jiang H."/>
            <person name="Korchina V."/>
            <person name="Kovar C."/>
            <person name="Lara F."/>
            <person name="Lee S."/>
            <person name="Mata R."/>
            <person name="Mathew T."/>
            <person name="Moen C."/>
            <person name="Morales K."/>
            <person name="Munidasa M."/>
            <person name="Nazareth L."/>
            <person name="Ngo R."/>
            <person name="Nguyen L."/>
            <person name="Okwuonu G."/>
            <person name="Ongeri F."/>
            <person name="Patil S."/>
            <person name="Petrosino J."/>
            <person name="Pham C."/>
            <person name="Pham P."/>
            <person name="Pu L.-L."/>
            <person name="Puazo M."/>
            <person name="Raj R."/>
            <person name="Reid J."/>
            <person name="Rouhana J."/>
            <person name="Saada N."/>
            <person name="Shang Y."/>
            <person name="Simmons D."/>
            <person name="Thornton R."/>
            <person name="Warren J."/>
            <person name="Weissenberger G."/>
            <person name="Zhang J."/>
            <person name="Zhang L."/>
            <person name="Zhou C."/>
            <person name="Zhu D."/>
            <person name="Muzny D."/>
            <person name="Worley K."/>
            <person name="Gibbs R."/>
        </authorList>
    </citation>
    <scope>NUCLEOTIDE SEQUENCE [LARGE SCALE GENOMIC DNA]</scope>
    <source>
        <strain evidence="4 5">ATCC 49540</strain>
    </source>
</reference>
<keyword evidence="2" id="KW-1133">Transmembrane helix</keyword>
<evidence type="ECO:0000256" key="1">
    <source>
        <dbReference type="ARBA" id="ARBA00023125"/>
    </source>
</evidence>
<feature type="transmembrane region" description="Helical" evidence="2">
    <location>
        <begin position="188"/>
        <end position="205"/>
    </location>
</feature>
<keyword evidence="2" id="KW-0812">Transmembrane</keyword>
<keyword evidence="2" id="KW-0472">Membrane</keyword>
<evidence type="ECO:0000313" key="5">
    <source>
        <dbReference type="Proteomes" id="UP000004483"/>
    </source>
</evidence>
<evidence type="ECO:0000313" key="4">
    <source>
        <dbReference type="EMBL" id="EEJ40443.1"/>
    </source>
</evidence>
<feature type="domain" description="HTH cro/C1-type" evidence="3">
    <location>
        <begin position="13"/>
        <end position="67"/>
    </location>
</feature>
<dbReference type="Gene3D" id="1.10.260.40">
    <property type="entry name" value="lambda repressor-like DNA-binding domains"/>
    <property type="match status" value="1"/>
</dbReference>
<dbReference type="CDD" id="cd00093">
    <property type="entry name" value="HTH_XRE"/>
    <property type="match status" value="1"/>
</dbReference>
<keyword evidence="1 4" id="KW-0238">DNA-binding</keyword>
<dbReference type="PANTHER" id="PTHR46558">
    <property type="entry name" value="TRACRIPTIONAL REGULATORY PROTEIN-RELATED-RELATED"/>
    <property type="match status" value="1"/>
</dbReference>
<gene>
    <name evidence="4" type="ORF">HMPREF0549_1146</name>
</gene>
<feature type="transmembrane region" description="Helical" evidence="2">
    <location>
        <begin position="92"/>
        <end position="112"/>
    </location>
</feature>
<sequence length="214" mass="25401">MEVKLEMNFAQKMKSYRQKNNWTQQDIAERLNVSRKTISSWENSRSYPDIFMLVQISDLYRVSLDDLLREDHKMIDSYKQEHEINKKERRTFIFSYIINVIMSVILLAKPVIMGNLTLRKFTWVLVLALIFNTVVLLKYIDWKRLKMKYGFYICWLVLAVMQFELTASSLSVMPGDIHNYLGYVSGRVTGYILFGFCVTATIWLYPQFKSKIEQ</sequence>
<comment type="caution">
    <text evidence="4">The sequence shown here is derived from an EMBL/GenBank/DDBJ whole genome shotgun (WGS) entry which is preliminary data.</text>
</comment>
<dbReference type="AlphaFoldDB" id="C2EUL0"/>
<evidence type="ECO:0000259" key="3">
    <source>
        <dbReference type="PROSITE" id="PS50943"/>
    </source>
</evidence>
<dbReference type="EMBL" id="ACGV01000130">
    <property type="protein sequence ID" value="EEJ40443.1"/>
    <property type="molecule type" value="Genomic_DNA"/>
</dbReference>
<dbReference type="InterPro" id="IPR010982">
    <property type="entry name" value="Lambda_DNA-bd_dom_sf"/>
</dbReference>
<dbReference type="PROSITE" id="PS50943">
    <property type="entry name" value="HTH_CROC1"/>
    <property type="match status" value="1"/>
</dbReference>
<feature type="transmembrane region" description="Helical" evidence="2">
    <location>
        <begin position="149"/>
        <end position="168"/>
    </location>
</feature>
<proteinExistence type="predicted"/>
<feature type="transmembrane region" description="Helical" evidence="2">
    <location>
        <begin position="118"/>
        <end position="137"/>
    </location>
</feature>
<organism evidence="4 5">
    <name type="scientific">Limosilactobacillus vaginalis DSM 5837 = ATCC 49540</name>
    <dbReference type="NCBI Taxonomy" id="1423814"/>
    <lineage>
        <taxon>Bacteria</taxon>
        <taxon>Bacillati</taxon>
        <taxon>Bacillota</taxon>
        <taxon>Bacilli</taxon>
        <taxon>Lactobacillales</taxon>
        <taxon>Lactobacillaceae</taxon>
        <taxon>Limosilactobacillus</taxon>
    </lineage>
</organism>
<name>C2EUL0_9LACO</name>
<dbReference type="InterPro" id="IPR001387">
    <property type="entry name" value="Cro/C1-type_HTH"/>
</dbReference>
<dbReference type="eggNOG" id="COG1476">
    <property type="taxonomic scope" value="Bacteria"/>
</dbReference>
<evidence type="ECO:0000256" key="2">
    <source>
        <dbReference type="SAM" id="Phobius"/>
    </source>
</evidence>
<accession>C2EUL0</accession>
<dbReference type="PANTHER" id="PTHR46558:SF15">
    <property type="entry name" value="HELIX-TURN-HELIX DOMAIN PROTEIN"/>
    <property type="match status" value="1"/>
</dbReference>
<dbReference type="Proteomes" id="UP000004483">
    <property type="component" value="Unassembled WGS sequence"/>
</dbReference>
<dbReference type="GO" id="GO:0003677">
    <property type="term" value="F:DNA binding"/>
    <property type="evidence" value="ECO:0007669"/>
    <property type="project" value="UniProtKB-KW"/>
</dbReference>
<dbReference type="Pfam" id="PF01381">
    <property type="entry name" value="HTH_3"/>
    <property type="match status" value="1"/>
</dbReference>